<reference evidence="2 3" key="1">
    <citation type="submission" date="2023-01" db="EMBL/GenBank/DDBJ databases">
        <title>Characterization of estradiol degrading bacteria Microbacterium sp. MZT7 and reveal degrading genes through genome analysis.</title>
        <authorList>
            <person name="Hao P."/>
            <person name="Gao Y."/>
        </authorList>
    </citation>
    <scope>NUCLEOTIDE SEQUENCE [LARGE SCALE GENOMIC DNA]</scope>
    <source>
        <strain evidence="2 3">MZT7</strain>
    </source>
</reference>
<sequence length="132" mass="13960">MTIPTTVKVAFWIFLLGALLDITLSIIGVAGSSFIAAAGGASGDAAVATGGTALLWISIGQLAIAVIQLIVLWKMKAGKNWARILITVFEILGLFVLFNDQSIWTIIAVVIGLVAVVLMWLPASNDYFRKAA</sequence>
<proteinExistence type="predicted"/>
<dbReference type="Proteomes" id="UP001199642">
    <property type="component" value="Chromosome"/>
</dbReference>
<evidence type="ECO:0000313" key="3">
    <source>
        <dbReference type="Proteomes" id="UP001199642"/>
    </source>
</evidence>
<feature type="transmembrane region" description="Helical" evidence="1">
    <location>
        <begin position="54"/>
        <end position="73"/>
    </location>
</feature>
<accession>A0ABY3RPA1</accession>
<organism evidence="2 3">
    <name type="scientific">Microbacterium resistens</name>
    <dbReference type="NCBI Taxonomy" id="156977"/>
    <lineage>
        <taxon>Bacteria</taxon>
        <taxon>Bacillati</taxon>
        <taxon>Actinomycetota</taxon>
        <taxon>Actinomycetes</taxon>
        <taxon>Micrococcales</taxon>
        <taxon>Microbacteriaceae</taxon>
        <taxon>Microbacterium</taxon>
    </lineage>
</organism>
<protein>
    <submittedName>
        <fullName evidence="2">Uncharacterized protein</fullName>
    </submittedName>
</protein>
<keyword evidence="1" id="KW-1133">Transmembrane helix</keyword>
<feature type="transmembrane region" description="Helical" evidence="1">
    <location>
        <begin position="80"/>
        <end position="97"/>
    </location>
</feature>
<dbReference type="EMBL" id="CP082781">
    <property type="protein sequence ID" value="UGS25824.1"/>
    <property type="molecule type" value="Genomic_DNA"/>
</dbReference>
<feature type="transmembrane region" description="Helical" evidence="1">
    <location>
        <begin position="103"/>
        <end position="121"/>
    </location>
</feature>
<name>A0ABY3RPA1_9MICO</name>
<keyword evidence="1" id="KW-0472">Membrane</keyword>
<dbReference type="RefSeq" id="WP_231819595.1">
    <property type="nucleotide sequence ID" value="NZ_CP082781.1"/>
</dbReference>
<gene>
    <name evidence="2" type="ORF">K8F61_14355</name>
</gene>
<keyword evidence="3" id="KW-1185">Reference proteome</keyword>
<keyword evidence="1" id="KW-0812">Transmembrane</keyword>
<evidence type="ECO:0000313" key="2">
    <source>
        <dbReference type="EMBL" id="UGS25824.1"/>
    </source>
</evidence>
<evidence type="ECO:0000256" key="1">
    <source>
        <dbReference type="SAM" id="Phobius"/>
    </source>
</evidence>